<feature type="region of interest" description="Disordered" evidence="6">
    <location>
        <begin position="1"/>
        <end position="33"/>
    </location>
</feature>
<dbReference type="GO" id="GO:0005634">
    <property type="term" value="C:nucleus"/>
    <property type="evidence" value="ECO:0007669"/>
    <property type="project" value="TreeGrafter"/>
</dbReference>
<comment type="catalytic activity">
    <reaction evidence="5">
        <text>guanosine(9) in tRNA + S-adenosyl-L-methionine = N(1)-methylguanosine(9) in tRNA + S-adenosyl-L-homocysteine + H(+)</text>
        <dbReference type="Rhea" id="RHEA:43156"/>
        <dbReference type="Rhea" id="RHEA-COMP:10367"/>
        <dbReference type="Rhea" id="RHEA-COMP:10368"/>
        <dbReference type="ChEBI" id="CHEBI:15378"/>
        <dbReference type="ChEBI" id="CHEBI:57856"/>
        <dbReference type="ChEBI" id="CHEBI:59789"/>
        <dbReference type="ChEBI" id="CHEBI:73542"/>
        <dbReference type="ChEBI" id="CHEBI:74269"/>
        <dbReference type="EC" id="2.1.1.221"/>
    </reaction>
</comment>
<feature type="compositionally biased region" description="Basic and acidic residues" evidence="6">
    <location>
        <begin position="24"/>
        <end position="33"/>
    </location>
</feature>
<keyword evidence="2" id="KW-0489">Methyltransferase</keyword>
<dbReference type="PANTHER" id="PTHR13563:SF13">
    <property type="entry name" value="TRNA METHYLTRANSFERASE 10 HOMOLOG A"/>
    <property type="match status" value="1"/>
</dbReference>
<keyword evidence="9" id="KW-1185">Reference proteome</keyword>
<dbReference type="AlphaFoldDB" id="A0AAD5QE54"/>
<accession>A0AAD5QE54</accession>
<evidence type="ECO:0000256" key="3">
    <source>
        <dbReference type="ARBA" id="ARBA00022679"/>
    </source>
</evidence>
<dbReference type="InterPro" id="IPR028564">
    <property type="entry name" value="MT_TRM10-typ"/>
</dbReference>
<keyword evidence="4" id="KW-0949">S-adenosyl-L-methionine</keyword>
<dbReference type="EC" id="2.1.1.221" evidence="1"/>
<evidence type="ECO:0000259" key="7">
    <source>
        <dbReference type="PROSITE" id="PS51675"/>
    </source>
</evidence>
<dbReference type="InterPro" id="IPR038459">
    <property type="entry name" value="MT_TRM10-typ_sf"/>
</dbReference>
<protein>
    <recommendedName>
        <fullName evidence="1">tRNA (guanine(9)-N(1))-methyltransferase</fullName>
        <ecNumber evidence="1">2.1.1.221</ecNumber>
    </recommendedName>
</protein>
<evidence type="ECO:0000313" key="8">
    <source>
        <dbReference type="EMBL" id="KAJ0407724.1"/>
    </source>
</evidence>
<dbReference type="PANTHER" id="PTHR13563">
    <property type="entry name" value="TRNA (GUANINE-9-) METHYLTRANSFERASE"/>
    <property type="match status" value="1"/>
</dbReference>
<evidence type="ECO:0000256" key="5">
    <source>
        <dbReference type="ARBA" id="ARBA00048434"/>
    </source>
</evidence>
<sequence>MTEQERVDRANAKQRALRQRKRQQRQELLHSMNADERRAFLQAEDDEKVAQLQRLEAAAQSDGSDRVTIALDLRYDHIMNEKELSSLSKQLKFVYGSVKTMPEPFQLRLFQCSDALRSALARFSSDRWIVRWHDHEELTDVVAPSDLVYLSPDSPNVLTSLDRSKTYVIGGIVDKSRKKGATLNAAEGAGLTTARLPIQEHITERLDHILNVNTVVDVLIHFHTHGDWRRALTETLPTRKQSAVGRRALRRQQLVGRQSTSGPSGSAAEDQEKEEIIASLVQSAGRLELAGEQP</sequence>
<evidence type="ECO:0000313" key="9">
    <source>
        <dbReference type="Proteomes" id="UP001209570"/>
    </source>
</evidence>
<feature type="compositionally biased region" description="Basic and acidic residues" evidence="6">
    <location>
        <begin position="1"/>
        <end position="11"/>
    </location>
</feature>
<reference evidence="8" key="1">
    <citation type="submission" date="2021-12" db="EMBL/GenBank/DDBJ databases">
        <title>Prjna785345.</title>
        <authorList>
            <person name="Rujirawat T."/>
            <person name="Krajaejun T."/>
        </authorList>
    </citation>
    <scope>NUCLEOTIDE SEQUENCE</scope>
    <source>
        <strain evidence="8">Pi057C3</strain>
    </source>
</reference>
<feature type="region of interest" description="Disordered" evidence="6">
    <location>
        <begin position="242"/>
        <end position="275"/>
    </location>
</feature>
<keyword evidence="3" id="KW-0808">Transferase</keyword>
<feature type="domain" description="SAM-dependent MTase TRM10-type" evidence="7">
    <location>
        <begin position="51"/>
        <end position="243"/>
    </location>
</feature>
<dbReference type="Gene3D" id="3.40.1280.30">
    <property type="match status" value="1"/>
</dbReference>
<dbReference type="GO" id="GO:0052905">
    <property type="term" value="F:tRNA (guanosine(9)-N1)-methyltransferase activity"/>
    <property type="evidence" value="ECO:0007669"/>
    <property type="project" value="UniProtKB-EC"/>
</dbReference>
<comment type="caution">
    <text evidence="8">The sequence shown here is derived from an EMBL/GenBank/DDBJ whole genome shotgun (WGS) entry which is preliminary data.</text>
</comment>
<dbReference type="GO" id="GO:0000049">
    <property type="term" value="F:tRNA binding"/>
    <property type="evidence" value="ECO:0007669"/>
    <property type="project" value="TreeGrafter"/>
</dbReference>
<name>A0AAD5QE54_PYTIN</name>
<dbReference type="InterPro" id="IPR007356">
    <property type="entry name" value="tRNA_m1G_MeTrfase_euk"/>
</dbReference>
<dbReference type="PROSITE" id="PS51675">
    <property type="entry name" value="SAM_MT_TRM10"/>
    <property type="match status" value="1"/>
</dbReference>
<dbReference type="Proteomes" id="UP001209570">
    <property type="component" value="Unassembled WGS sequence"/>
</dbReference>
<feature type="compositionally biased region" description="Polar residues" evidence="6">
    <location>
        <begin position="255"/>
        <end position="264"/>
    </location>
</feature>
<evidence type="ECO:0000256" key="4">
    <source>
        <dbReference type="ARBA" id="ARBA00022691"/>
    </source>
</evidence>
<gene>
    <name evidence="8" type="ORF">P43SY_009061</name>
</gene>
<evidence type="ECO:0000256" key="6">
    <source>
        <dbReference type="SAM" id="MobiDB-lite"/>
    </source>
</evidence>
<evidence type="ECO:0000256" key="2">
    <source>
        <dbReference type="ARBA" id="ARBA00022603"/>
    </source>
</evidence>
<organism evidence="8 9">
    <name type="scientific">Pythium insidiosum</name>
    <name type="common">Pythiosis disease agent</name>
    <dbReference type="NCBI Taxonomy" id="114742"/>
    <lineage>
        <taxon>Eukaryota</taxon>
        <taxon>Sar</taxon>
        <taxon>Stramenopiles</taxon>
        <taxon>Oomycota</taxon>
        <taxon>Peronosporomycetes</taxon>
        <taxon>Pythiales</taxon>
        <taxon>Pythiaceae</taxon>
        <taxon>Pythium</taxon>
    </lineage>
</organism>
<dbReference type="GO" id="GO:0002939">
    <property type="term" value="P:tRNA N1-guanine methylation"/>
    <property type="evidence" value="ECO:0007669"/>
    <property type="project" value="TreeGrafter"/>
</dbReference>
<dbReference type="CDD" id="cd18089">
    <property type="entry name" value="SPOUT_Trm10-like"/>
    <property type="match status" value="1"/>
</dbReference>
<evidence type="ECO:0000256" key="1">
    <source>
        <dbReference type="ARBA" id="ARBA00012797"/>
    </source>
</evidence>
<dbReference type="EMBL" id="JAKCXM010000018">
    <property type="protein sequence ID" value="KAJ0407724.1"/>
    <property type="molecule type" value="Genomic_DNA"/>
</dbReference>
<proteinExistence type="predicted"/>